<reference evidence="1 2" key="1">
    <citation type="journal article" date="2016" name="Nat. Commun.">
        <title>Thousands of microbial genomes shed light on interconnected biogeochemical processes in an aquifer system.</title>
        <authorList>
            <person name="Anantharaman K."/>
            <person name="Brown C.T."/>
            <person name="Hug L.A."/>
            <person name="Sharon I."/>
            <person name="Castelle C.J."/>
            <person name="Probst A.J."/>
            <person name="Thomas B.C."/>
            <person name="Singh A."/>
            <person name="Wilkins M.J."/>
            <person name="Karaoz U."/>
            <person name="Brodie E.L."/>
            <person name="Williams K.H."/>
            <person name="Hubbard S.S."/>
            <person name="Banfield J.F."/>
        </authorList>
    </citation>
    <scope>NUCLEOTIDE SEQUENCE [LARGE SCALE GENOMIC DNA]</scope>
</reference>
<dbReference type="AlphaFoldDB" id="A0A1G2MGM2"/>
<accession>A0A1G2MGM2</accession>
<protein>
    <submittedName>
        <fullName evidence="1">Uncharacterized protein</fullName>
    </submittedName>
</protein>
<gene>
    <name evidence="1" type="ORF">A2W52_00445</name>
</gene>
<organism evidence="1 2">
    <name type="scientific">Candidatus Taylorbacteria bacterium RIFCSPHIGHO2_02_49_25</name>
    <dbReference type="NCBI Taxonomy" id="1802305"/>
    <lineage>
        <taxon>Bacteria</taxon>
        <taxon>Candidatus Tayloriibacteriota</taxon>
    </lineage>
</organism>
<proteinExistence type="predicted"/>
<dbReference type="Proteomes" id="UP000176493">
    <property type="component" value="Unassembled WGS sequence"/>
</dbReference>
<name>A0A1G2MGM2_9BACT</name>
<evidence type="ECO:0000313" key="2">
    <source>
        <dbReference type="Proteomes" id="UP000176493"/>
    </source>
</evidence>
<evidence type="ECO:0000313" key="1">
    <source>
        <dbReference type="EMBL" id="OHA23065.1"/>
    </source>
</evidence>
<comment type="caution">
    <text evidence="1">The sequence shown here is derived from an EMBL/GenBank/DDBJ whole genome shotgun (WGS) entry which is preliminary data.</text>
</comment>
<dbReference type="EMBL" id="MHRJ01000016">
    <property type="protein sequence ID" value="OHA23065.1"/>
    <property type="molecule type" value="Genomic_DNA"/>
</dbReference>
<sequence length="87" mass="10069">MTVITIPKHWARKDLVLIPREEYEALKRAQPVRTLQGAGGPVARAFKEVAMTKAQKRELNAARRDYTRGDIVTLDVLRRDLERRNSR</sequence>